<name>A0ABM1V2D0_SOLPN</name>
<evidence type="ECO:0000256" key="4">
    <source>
        <dbReference type="ARBA" id="ARBA00023054"/>
    </source>
</evidence>
<feature type="compositionally biased region" description="Polar residues" evidence="9">
    <location>
        <begin position="47"/>
        <end position="62"/>
    </location>
</feature>
<feature type="region of interest" description="Disordered" evidence="9">
    <location>
        <begin position="1"/>
        <end position="126"/>
    </location>
</feature>
<feature type="compositionally biased region" description="Polar residues" evidence="9">
    <location>
        <begin position="87"/>
        <end position="107"/>
    </location>
</feature>
<evidence type="ECO:0000256" key="6">
    <source>
        <dbReference type="ARBA" id="ARBA00034488"/>
    </source>
</evidence>
<reference evidence="12" key="2">
    <citation type="submission" date="2025-08" db="UniProtKB">
        <authorList>
            <consortium name="RefSeq"/>
        </authorList>
    </citation>
    <scope>IDENTIFICATION</scope>
</reference>
<dbReference type="InterPro" id="IPR036961">
    <property type="entry name" value="Kinesin_motor_dom_sf"/>
</dbReference>
<evidence type="ECO:0000256" key="5">
    <source>
        <dbReference type="ARBA" id="ARBA00023175"/>
    </source>
</evidence>
<feature type="binding site" evidence="7">
    <location>
        <begin position="237"/>
        <end position="244"/>
    </location>
    <ligand>
        <name>ATP</name>
        <dbReference type="ChEBI" id="CHEBI:30616"/>
    </ligand>
</feature>
<dbReference type="PRINTS" id="PR00380">
    <property type="entry name" value="KINESINHEAVY"/>
</dbReference>
<evidence type="ECO:0000256" key="1">
    <source>
        <dbReference type="ARBA" id="ARBA00022701"/>
    </source>
</evidence>
<dbReference type="PROSITE" id="PS50067">
    <property type="entry name" value="KINESIN_MOTOR_2"/>
    <property type="match status" value="1"/>
</dbReference>
<feature type="coiled-coil region" evidence="8">
    <location>
        <begin position="2072"/>
        <end position="2106"/>
    </location>
</feature>
<keyword evidence="1" id="KW-0493">Microtubule</keyword>
<dbReference type="PANTHER" id="PTHR37739">
    <property type="entry name" value="KINESIN-LIKE PROTEIN KIN-12D"/>
    <property type="match status" value="1"/>
</dbReference>
<evidence type="ECO:0000259" key="10">
    <source>
        <dbReference type="PROSITE" id="PS50067"/>
    </source>
</evidence>
<dbReference type="InterPro" id="IPR027417">
    <property type="entry name" value="P-loop_NTPase"/>
</dbReference>
<feature type="compositionally biased region" description="Low complexity" evidence="9">
    <location>
        <begin position="1"/>
        <end position="19"/>
    </location>
</feature>
<evidence type="ECO:0000256" key="9">
    <source>
        <dbReference type="SAM" id="MobiDB-lite"/>
    </source>
</evidence>
<dbReference type="Pfam" id="PF00225">
    <property type="entry name" value="Kinesin"/>
    <property type="match status" value="1"/>
</dbReference>
<dbReference type="SMART" id="SM00129">
    <property type="entry name" value="KISc"/>
    <property type="match status" value="1"/>
</dbReference>
<dbReference type="InterPro" id="IPR001752">
    <property type="entry name" value="Kinesin_motor_dom"/>
</dbReference>
<feature type="region of interest" description="Disordered" evidence="9">
    <location>
        <begin position="1964"/>
        <end position="1984"/>
    </location>
</feature>
<feature type="coiled-coil region" evidence="8">
    <location>
        <begin position="1911"/>
        <end position="1963"/>
    </location>
</feature>
<keyword evidence="4 8" id="KW-0175">Coiled coil</keyword>
<feature type="compositionally biased region" description="Basic and acidic residues" evidence="9">
    <location>
        <begin position="760"/>
        <end position="769"/>
    </location>
</feature>
<keyword evidence="11" id="KW-1185">Reference proteome</keyword>
<sequence>MSKDASSSSSTSLRSASRTNLKPIESNENDFHNLFTQFPFPPPRTPLNSIPDPSQDLQSETLRASHRKYDTPDTHIGNGVRGKAHSEPNSAQTTPVRRISNVFTPGTCSGVRHTGPKGATLSSRTSKGTSVINSQISVQVPHFELAEDPSFWKDHNVQVLIRVRPLNNTEKVSQGYSRCLRQESAETLVWLGHPETRFTFDHVACETISQEKLFRVAGFPMVDNCMSGYNSCMFAYGQTGSGKTYTMMGDIGEMSGKLSEQCGITPRIFEYLFTRIREEEDMRKNEKLKYSCKCSFLEIYNEQITDLLEPSSTNLLLREDSKKGVYVENLTEVSVSSVDDVLRILLQGAANRKMAATHMNTESSRSHSVFTCNIESCWEKDLMKHFRFGRLNLVDLAGSERQKSSGAEGDRLKEAANINKSLSTLGLVIMSLVDLAHGKHRHVPYRDSRLTFLLQDSLGGNSKTAVIATISPSLCSASETLSTLKFAQRAKLIQNNAKINEDASGDVSALQQQIQLLKGQLSFLLKHQGSENYFAESVPHFDQFSLGDCPESFDLSEELDMHTDCGPQHGGKNSFHYLKTTLFNAERRAKLAEMEVRRLEAEIEEMKYLVHQQQEEVQLSKEIMKLRDEKLDRLGSLGNGMISADSFVLEENNALKEEIQILQARNERNPELTQLASENVSLLKRIRWFENFYENQETEELLAEMSELREQERVAAREFKECGEMNSKIIREVDELQGELSKHVNYNQAAFDSVDTMPTEADKANRTPHDLPAGGESKNKEVQDVDGASILQHKDIMEQLIEARYLMEAMEQEQVQLIEELEFTREENQRLSKQMRASERSGMQHMPIPESHESRGSLFETQDGNGDLCMVTLQDKLEKMAKDLEEAHLLNSQYLEDHALKLSQEHQTELVREEVEMETTKTILHMQEEIVAMKSELQEKICLMADENMSLKNSLAAKEEEIKVLCMEWERATLELTTFLIDGSKSMRDASSQIENIACSFPDVNACIGEHVEKAAKICVEKEETILLLKRSLEEAQRGVWQMDEKLNSLRGATMAFTQAQQLDNEASSKEAIQLVSSLDDQISRLEILEKILLYKGNHISEVHAGSSSANDGSDSIDNLKKGDSSSENLFALVAHENNIELARLELLEVENVVNALCFDAQNYLSGLQSDAYKMICSCKDFNQEFLERVHQLQNKFYNLIQNGNSQYHAVGFPSCDSSKLHDHDKQQKLLYQINYELVETNEKLNQITTNINRILNPYLCPDTTEDPSESDEWTTEYLASCSNLLAETVASGKRSNTSSLSGSSQSIRKKLNLEDTSLLHLRRDFNMAYGAFSKINAQFNLVFNEKGEGDCSTPLLYLSNSAELAKRNDQHPIRNQQSEIIWGHKMMMHGAEVSCNYSREEEVGDNITEEKIFFKKFEQAFSTIKEVDYTLNALVEVNKNEKHLTSMLRQAEEELLAQKASLVEDVKHLKSSIRHSDEEKRLLQDEACHSLIEVSNGMSLLEGSFVDMQRDVEGLLKTLFADASRMAEETLGHISISKSILEGIFSATMKNGVSSSVLHHCQTIDSIHELGRSCKIGMIMDKDKLDGMTSFRRMEGKDLCLDQIDSKNETLELRKELERKEVLLKGLLFDFSLLQESASNRKDFTDEVGKLIAALNRVQNELSTKEHQLNEMLIQQKTLENQIQQMESALFSSKADLEETRRASDNFSKQNSELRALLEDLCVKKSQTEDELKEQREIVKSLENEILRLTSSTEKQLILLNKDKDTEDDFMRVTGEKNHLLEQLRFLQDRLDMAYSLADENEAIAVQARQASEASKMYAEEKDEEVKILEHSVEELEGTINVLESKVHEMEEEVERDRLIRDSLELELQALRKRLIMVENSQSMDMISGELYTKDQFLRLAEPTKAYYQIGVLEEEKAELTKEVKQCKEYISEILLHAQAQASQYQQKYKELEAVVHGLETHSSNTINGGPTSEKCSTRPRGSSSPFRCISSLVQQMNSEKDQELSAAKFQIEELEVLLAQKQKEICMLNSRLAATESMTHDVIRDLLGVKLDMTSYANLMNQFQLQKFVEEAQQQSEERIERELSDLRRQIDDLVEERERYTLEGKKREADVLSSQMCMEQLRERDQMLIAQNEMLKMDKTNLQRKIVELDDMVKRLLGKQSQTEMGALARLKEIDVSQKLGHPQKLVLGATDKVFRSREAEDLNGCGKDTSFR</sequence>
<dbReference type="InterPro" id="IPR019821">
    <property type="entry name" value="Kinesin_motor_CS"/>
</dbReference>
<feature type="coiled-coil region" evidence="8">
    <location>
        <begin position="2135"/>
        <end position="2162"/>
    </location>
</feature>
<dbReference type="GeneID" id="107006540"/>
<feature type="coiled-coil region" evidence="8">
    <location>
        <begin position="807"/>
        <end position="841"/>
    </location>
</feature>
<reference evidence="11" key="1">
    <citation type="journal article" date="2014" name="Nat. Genet.">
        <title>The genome of the stress-tolerant wild tomato species Solanum pennellii.</title>
        <authorList>
            <person name="Bolger A."/>
            <person name="Scossa F."/>
            <person name="Bolger M.E."/>
            <person name="Lanz C."/>
            <person name="Maumus F."/>
            <person name="Tohge T."/>
            <person name="Quesneville H."/>
            <person name="Alseekh S."/>
            <person name="Sorensen I."/>
            <person name="Lichtenstein G."/>
            <person name="Fich E.A."/>
            <person name="Conte M."/>
            <person name="Keller H."/>
            <person name="Schneeberger K."/>
            <person name="Schwacke R."/>
            <person name="Ofner I."/>
            <person name="Vrebalov J."/>
            <person name="Xu Y."/>
            <person name="Osorio S."/>
            <person name="Aflitos S.A."/>
            <person name="Schijlen E."/>
            <person name="Jimenez-Gomez J.M."/>
            <person name="Ryngajllo M."/>
            <person name="Kimura S."/>
            <person name="Kumar R."/>
            <person name="Koenig D."/>
            <person name="Headland L.R."/>
            <person name="Maloof J.N."/>
            <person name="Sinha N."/>
            <person name="van Ham R.C."/>
            <person name="Lankhorst R.K."/>
            <person name="Mao L."/>
            <person name="Vogel A."/>
            <person name="Arsova B."/>
            <person name="Panstruga R."/>
            <person name="Fei Z."/>
            <person name="Rose J.K."/>
            <person name="Zamir D."/>
            <person name="Carrari F."/>
            <person name="Giovannoni J.J."/>
            <person name="Weigel D."/>
            <person name="Usadel B."/>
            <person name="Fernie A.R."/>
        </authorList>
    </citation>
    <scope>NUCLEOTIDE SEQUENCE [LARGE SCALE GENOMIC DNA]</scope>
    <source>
        <strain evidence="11">cv. LA0716</strain>
    </source>
</reference>
<keyword evidence="3 7" id="KW-0067">ATP-binding</keyword>
<organism evidence="11 12">
    <name type="scientific">Solanum pennellii</name>
    <name type="common">Tomato</name>
    <name type="synonym">Lycopersicon pennellii</name>
    <dbReference type="NCBI Taxonomy" id="28526"/>
    <lineage>
        <taxon>Eukaryota</taxon>
        <taxon>Viridiplantae</taxon>
        <taxon>Streptophyta</taxon>
        <taxon>Embryophyta</taxon>
        <taxon>Tracheophyta</taxon>
        <taxon>Spermatophyta</taxon>
        <taxon>Magnoliopsida</taxon>
        <taxon>eudicotyledons</taxon>
        <taxon>Gunneridae</taxon>
        <taxon>Pentapetalae</taxon>
        <taxon>asterids</taxon>
        <taxon>lamiids</taxon>
        <taxon>Solanales</taxon>
        <taxon>Solanaceae</taxon>
        <taxon>Solanoideae</taxon>
        <taxon>Solaneae</taxon>
        <taxon>Solanum</taxon>
        <taxon>Solanum subgen. Lycopersicon</taxon>
    </lineage>
</organism>
<dbReference type="InterPro" id="IPR044986">
    <property type="entry name" value="KIF15/KIN-12"/>
</dbReference>
<dbReference type="SUPFAM" id="SSF52540">
    <property type="entry name" value="P-loop containing nucleoside triphosphate hydrolases"/>
    <property type="match status" value="1"/>
</dbReference>
<dbReference type="Proteomes" id="UP000694930">
    <property type="component" value="Chromosome 1"/>
</dbReference>
<keyword evidence="5 7" id="KW-0505">Motor protein</keyword>
<evidence type="ECO:0000256" key="8">
    <source>
        <dbReference type="SAM" id="Coils"/>
    </source>
</evidence>
<dbReference type="RefSeq" id="XP_027769898.1">
    <property type="nucleotide sequence ID" value="XM_027914097.1"/>
</dbReference>
<gene>
    <name evidence="12" type="primary">LOC107006540</name>
</gene>
<evidence type="ECO:0000256" key="7">
    <source>
        <dbReference type="PROSITE-ProRule" id="PRU00283"/>
    </source>
</evidence>
<keyword evidence="2 7" id="KW-0547">Nucleotide-binding</keyword>
<comment type="similarity">
    <text evidence="6">Belongs to the TRAFAC class myosin-kinesin ATPase superfamily. Kinesin family. KIN-12 subfamily.</text>
</comment>
<feature type="region of interest" description="Disordered" evidence="9">
    <location>
        <begin position="759"/>
        <end position="781"/>
    </location>
</feature>
<evidence type="ECO:0000256" key="3">
    <source>
        <dbReference type="ARBA" id="ARBA00022840"/>
    </source>
</evidence>
<feature type="coiled-coil region" evidence="8">
    <location>
        <begin position="1656"/>
        <end position="1753"/>
    </location>
</feature>
<proteinExistence type="inferred from homology"/>
<evidence type="ECO:0000313" key="12">
    <source>
        <dbReference type="RefSeq" id="XP_027769898.1"/>
    </source>
</evidence>
<feature type="domain" description="Kinesin motor" evidence="10">
    <location>
        <begin position="156"/>
        <end position="493"/>
    </location>
</feature>
<feature type="coiled-coil region" evidence="8">
    <location>
        <begin position="582"/>
        <end position="629"/>
    </location>
</feature>
<accession>A0ABM1V2D0</accession>
<feature type="coiled-coil region" evidence="8">
    <location>
        <begin position="1820"/>
        <end position="1882"/>
    </location>
</feature>
<protein>
    <submittedName>
        <fullName evidence="12">Kinesin-like protein KIN-12C isoform X2</fullName>
    </submittedName>
</protein>
<dbReference type="PANTHER" id="PTHR37739:SF18">
    <property type="entry name" value="KINESIN-LIKE PROTEIN KIN-12C"/>
    <property type="match status" value="1"/>
</dbReference>
<dbReference type="Gene3D" id="3.40.850.10">
    <property type="entry name" value="Kinesin motor domain"/>
    <property type="match status" value="1"/>
</dbReference>
<evidence type="ECO:0000313" key="11">
    <source>
        <dbReference type="Proteomes" id="UP000694930"/>
    </source>
</evidence>
<dbReference type="PROSITE" id="PS00411">
    <property type="entry name" value="KINESIN_MOTOR_1"/>
    <property type="match status" value="1"/>
</dbReference>
<evidence type="ECO:0000256" key="2">
    <source>
        <dbReference type="ARBA" id="ARBA00022741"/>
    </source>
</evidence>